<proteinExistence type="predicted"/>
<dbReference type="Gene3D" id="1.25.40.10">
    <property type="entry name" value="Tetratricopeptide repeat domain"/>
    <property type="match status" value="1"/>
</dbReference>
<protein>
    <recommendedName>
        <fullName evidence="3">Sel1 repeat family protein</fullName>
    </recommendedName>
</protein>
<evidence type="ECO:0000313" key="2">
    <source>
        <dbReference type="Proteomes" id="UP000266841"/>
    </source>
</evidence>
<reference evidence="1 2" key="1">
    <citation type="journal article" date="2012" name="Genome Biol.">
        <title>Genome and low-iron response of an oceanic diatom adapted to chronic iron limitation.</title>
        <authorList>
            <person name="Lommer M."/>
            <person name="Specht M."/>
            <person name="Roy A.S."/>
            <person name="Kraemer L."/>
            <person name="Andreson R."/>
            <person name="Gutowska M.A."/>
            <person name="Wolf J."/>
            <person name="Bergner S.V."/>
            <person name="Schilhabel M.B."/>
            <person name="Klostermeier U.C."/>
            <person name="Beiko R.G."/>
            <person name="Rosenstiel P."/>
            <person name="Hippler M."/>
            <person name="Laroche J."/>
        </authorList>
    </citation>
    <scope>NUCLEOTIDE SEQUENCE [LARGE SCALE GENOMIC DNA]</scope>
    <source>
        <strain evidence="1 2">CCMP1005</strain>
    </source>
</reference>
<dbReference type="OrthoDB" id="206966at2759"/>
<dbReference type="EMBL" id="AGNL01020138">
    <property type="protein sequence ID" value="EJK61333.1"/>
    <property type="molecule type" value="Genomic_DNA"/>
</dbReference>
<comment type="caution">
    <text evidence="1">The sequence shown here is derived from an EMBL/GenBank/DDBJ whole genome shotgun (WGS) entry which is preliminary data.</text>
</comment>
<dbReference type="InterPro" id="IPR011990">
    <property type="entry name" value="TPR-like_helical_dom_sf"/>
</dbReference>
<dbReference type="AlphaFoldDB" id="K0S5G6"/>
<organism evidence="1 2">
    <name type="scientific">Thalassiosira oceanica</name>
    <name type="common">Marine diatom</name>
    <dbReference type="NCBI Taxonomy" id="159749"/>
    <lineage>
        <taxon>Eukaryota</taxon>
        <taxon>Sar</taxon>
        <taxon>Stramenopiles</taxon>
        <taxon>Ochrophyta</taxon>
        <taxon>Bacillariophyta</taxon>
        <taxon>Coscinodiscophyceae</taxon>
        <taxon>Thalassiosirophycidae</taxon>
        <taxon>Thalassiosirales</taxon>
        <taxon>Thalassiosiraceae</taxon>
        <taxon>Thalassiosira</taxon>
    </lineage>
</organism>
<keyword evidence="2" id="KW-1185">Reference proteome</keyword>
<dbReference type="SUPFAM" id="SSF81901">
    <property type="entry name" value="HCP-like"/>
    <property type="match status" value="1"/>
</dbReference>
<evidence type="ECO:0008006" key="3">
    <source>
        <dbReference type="Google" id="ProtNLM"/>
    </source>
</evidence>
<gene>
    <name evidence="1" type="ORF">THAOC_18207</name>
</gene>
<evidence type="ECO:0000313" key="1">
    <source>
        <dbReference type="EMBL" id="EJK61333.1"/>
    </source>
</evidence>
<dbReference type="Proteomes" id="UP000266841">
    <property type="component" value="Unassembled WGS sequence"/>
</dbReference>
<sequence>LSQPFAPLNRLFEVVALVNRLYFNGKGVEQDETRGIRHLQHAAIQGNPVSRLILGAHERDDGNHRLAVQHWMISAKMGHEISLNGIKRMFIEGLASKAQYTEALRGYQNALEETKSPQREEAKAFYNGS</sequence>
<name>K0S5G6_THAOC</name>
<accession>K0S5G6</accession>
<feature type="non-terminal residue" evidence="1">
    <location>
        <position position="1"/>
    </location>
</feature>